<evidence type="ECO:0000259" key="3">
    <source>
        <dbReference type="Pfam" id="PF00294"/>
    </source>
</evidence>
<gene>
    <name evidence="4" type="primary">rfaE1</name>
    <name evidence="4" type="ORF">GCM10023331_00360</name>
</gene>
<name>A0ABP9D1H3_9BACT</name>
<evidence type="ECO:0000256" key="1">
    <source>
        <dbReference type="ARBA" id="ARBA00022679"/>
    </source>
</evidence>
<proteinExistence type="predicted"/>
<keyword evidence="1" id="KW-0808">Transferase</keyword>
<keyword evidence="5" id="KW-1185">Reference proteome</keyword>
<feature type="domain" description="Carbohydrate kinase PfkB" evidence="3">
    <location>
        <begin position="12"/>
        <end position="307"/>
    </location>
</feature>
<protein>
    <submittedName>
        <fullName evidence="4">D-glycero-beta-D-manno-heptose-7-phosphate kinase</fullName>
    </submittedName>
</protein>
<dbReference type="PANTHER" id="PTHR46969">
    <property type="entry name" value="BIFUNCTIONAL PROTEIN HLDE"/>
    <property type="match status" value="1"/>
</dbReference>
<evidence type="ECO:0000313" key="5">
    <source>
        <dbReference type="Proteomes" id="UP001500298"/>
    </source>
</evidence>
<accession>A0ABP9D1H3</accession>
<dbReference type="InterPro" id="IPR011611">
    <property type="entry name" value="PfkB_dom"/>
</dbReference>
<evidence type="ECO:0000313" key="4">
    <source>
        <dbReference type="EMBL" id="GAA4819898.1"/>
    </source>
</evidence>
<dbReference type="RefSeq" id="WP_345368383.1">
    <property type="nucleotide sequence ID" value="NZ_BAABJX010000001.1"/>
</dbReference>
<dbReference type="Pfam" id="PF00294">
    <property type="entry name" value="PfkB"/>
    <property type="match status" value="1"/>
</dbReference>
<dbReference type="SUPFAM" id="SSF53613">
    <property type="entry name" value="Ribokinase-like"/>
    <property type="match status" value="1"/>
</dbReference>
<dbReference type="InterPro" id="IPR029056">
    <property type="entry name" value="Ribokinase-like"/>
</dbReference>
<dbReference type="Gene3D" id="3.40.1190.20">
    <property type="match status" value="1"/>
</dbReference>
<dbReference type="GO" id="GO:0016301">
    <property type="term" value="F:kinase activity"/>
    <property type="evidence" value="ECO:0007669"/>
    <property type="project" value="UniProtKB-KW"/>
</dbReference>
<dbReference type="InterPro" id="IPR002173">
    <property type="entry name" value="Carboh/pur_kinase_PfkB_CS"/>
</dbReference>
<reference evidence="5" key="1">
    <citation type="journal article" date="2019" name="Int. J. Syst. Evol. Microbiol.">
        <title>The Global Catalogue of Microorganisms (GCM) 10K type strain sequencing project: providing services to taxonomists for standard genome sequencing and annotation.</title>
        <authorList>
            <consortium name="The Broad Institute Genomics Platform"/>
            <consortium name="The Broad Institute Genome Sequencing Center for Infectious Disease"/>
            <person name="Wu L."/>
            <person name="Ma J."/>
        </authorList>
    </citation>
    <scope>NUCLEOTIDE SEQUENCE [LARGE SCALE GENOMIC DNA]</scope>
    <source>
        <strain evidence="5">JCM 18326</strain>
    </source>
</reference>
<dbReference type="InterPro" id="IPR011913">
    <property type="entry name" value="RfaE_dom_I"/>
</dbReference>
<dbReference type="EMBL" id="BAABJX010000001">
    <property type="protein sequence ID" value="GAA4819898.1"/>
    <property type="molecule type" value="Genomic_DNA"/>
</dbReference>
<dbReference type="CDD" id="cd01172">
    <property type="entry name" value="RfaE_like"/>
    <property type="match status" value="1"/>
</dbReference>
<comment type="caution">
    <text evidence="4">The sequence shown here is derived from an EMBL/GenBank/DDBJ whole genome shotgun (WGS) entry which is preliminary data.</text>
</comment>
<dbReference type="NCBIfam" id="TIGR02198">
    <property type="entry name" value="rfaE_dom_I"/>
    <property type="match status" value="1"/>
</dbReference>
<dbReference type="PANTHER" id="PTHR46969:SF1">
    <property type="entry name" value="BIFUNCTIONAL PROTEIN HLDE"/>
    <property type="match status" value="1"/>
</dbReference>
<keyword evidence="2 4" id="KW-0418">Kinase</keyword>
<organism evidence="4 5">
    <name type="scientific">Algivirga pacifica</name>
    <dbReference type="NCBI Taxonomy" id="1162670"/>
    <lineage>
        <taxon>Bacteria</taxon>
        <taxon>Pseudomonadati</taxon>
        <taxon>Bacteroidota</taxon>
        <taxon>Cytophagia</taxon>
        <taxon>Cytophagales</taxon>
        <taxon>Flammeovirgaceae</taxon>
        <taxon>Algivirga</taxon>
    </lineage>
</organism>
<evidence type="ECO:0000256" key="2">
    <source>
        <dbReference type="ARBA" id="ARBA00022777"/>
    </source>
</evidence>
<dbReference type="Proteomes" id="UP001500298">
    <property type="component" value="Unassembled WGS sequence"/>
</dbReference>
<dbReference type="PROSITE" id="PS00583">
    <property type="entry name" value="PFKB_KINASES_1"/>
    <property type="match status" value="1"/>
</dbReference>
<sequence length="324" mass="35695">MEKLFDSFNQLKVLIIGDVMIDSYVWGKVSRISPEAPVPVVDVQQRESRLGGAANVARNIAALGATPILCSVIGDDEEAHTLEGLLQEMEVPTHGLIRSKDRKTTVKHRILAGSQQIVRIDSEDTHPISESESHALVRRVQELLQEADVVIFEDYDKGVLTQENIQAILQVANQLGIPSTVDPKKRNFMHYEGATLFKPNLKEMKEGLQVDMEGSVLEIVHKGSRLLQHQMKVDHLLITLSEHGVFITDFKEDWHIPAHKREIADVSGAGDTVISIASLCLAKGIPLPQIAALSNLGGGLVCEHLGVVPIDKAKLLEEAKKLYI</sequence>